<dbReference type="PANTHER" id="PTHR10333">
    <property type="entry name" value="INHIBITOR OF GROWTH PROTEIN"/>
    <property type="match status" value="1"/>
</dbReference>
<evidence type="ECO:0000256" key="4">
    <source>
        <dbReference type="ARBA" id="ARBA00022771"/>
    </source>
</evidence>
<organism evidence="14 15">
    <name type="scientific">Hypholoma sublateritium (strain FD-334 SS-4)</name>
    <dbReference type="NCBI Taxonomy" id="945553"/>
    <lineage>
        <taxon>Eukaryota</taxon>
        <taxon>Fungi</taxon>
        <taxon>Dikarya</taxon>
        <taxon>Basidiomycota</taxon>
        <taxon>Agaricomycotina</taxon>
        <taxon>Agaricomycetes</taxon>
        <taxon>Agaricomycetidae</taxon>
        <taxon>Agaricales</taxon>
        <taxon>Agaricineae</taxon>
        <taxon>Strophariaceae</taxon>
        <taxon>Hypholoma</taxon>
    </lineage>
</organism>
<feature type="binding site" evidence="9">
    <location>
        <position position="338"/>
    </location>
    <ligand>
        <name>Zn(2+)</name>
        <dbReference type="ChEBI" id="CHEBI:29105"/>
        <label>2</label>
    </ligand>
</feature>
<feature type="binding site" evidence="9">
    <location>
        <position position="368"/>
    </location>
    <ligand>
        <name>Zn(2+)</name>
        <dbReference type="ChEBI" id="CHEBI:29105"/>
        <label>2</label>
    </ligand>
</feature>
<dbReference type="InterPro" id="IPR019787">
    <property type="entry name" value="Znf_PHD-finger"/>
</dbReference>
<dbReference type="Gene3D" id="3.30.40.10">
    <property type="entry name" value="Zinc/RING finger domain, C3HC4 (zinc finger)"/>
    <property type="match status" value="1"/>
</dbReference>
<dbReference type="GO" id="GO:0006355">
    <property type="term" value="P:regulation of DNA-templated transcription"/>
    <property type="evidence" value="ECO:0007669"/>
    <property type="project" value="TreeGrafter"/>
</dbReference>
<feature type="binding site" evidence="9">
    <location>
        <position position="365"/>
    </location>
    <ligand>
        <name>Zn(2+)</name>
        <dbReference type="ChEBI" id="CHEBI:29105"/>
        <label>2</label>
    </ligand>
</feature>
<reference evidence="15" key="1">
    <citation type="submission" date="2014-04" db="EMBL/GenBank/DDBJ databases">
        <title>Evolutionary Origins and Diversification of the Mycorrhizal Mutualists.</title>
        <authorList>
            <consortium name="DOE Joint Genome Institute"/>
            <consortium name="Mycorrhizal Genomics Consortium"/>
            <person name="Kohler A."/>
            <person name="Kuo A."/>
            <person name="Nagy L.G."/>
            <person name="Floudas D."/>
            <person name="Copeland A."/>
            <person name="Barry K.W."/>
            <person name="Cichocki N."/>
            <person name="Veneault-Fourrey C."/>
            <person name="LaButti K."/>
            <person name="Lindquist E.A."/>
            <person name="Lipzen A."/>
            <person name="Lundell T."/>
            <person name="Morin E."/>
            <person name="Murat C."/>
            <person name="Riley R."/>
            <person name="Ohm R."/>
            <person name="Sun H."/>
            <person name="Tunlid A."/>
            <person name="Henrissat B."/>
            <person name="Grigoriev I.V."/>
            <person name="Hibbett D.S."/>
            <person name="Martin F."/>
        </authorList>
    </citation>
    <scope>NUCLEOTIDE SEQUENCE [LARGE SCALE GENOMIC DNA]</scope>
    <source>
        <strain evidence="15">FD-334 SS-4</strain>
    </source>
</reference>
<evidence type="ECO:0000256" key="11">
    <source>
        <dbReference type="RuleBase" id="RU361213"/>
    </source>
</evidence>
<feature type="binding site" evidence="9">
    <location>
        <position position="352"/>
    </location>
    <ligand>
        <name>Zn(2+)</name>
        <dbReference type="ChEBI" id="CHEBI:29105"/>
        <label>1</label>
    </ligand>
</feature>
<comment type="function">
    <text evidence="11">Component of an histone acetyltransferase complex.</text>
</comment>
<feature type="binding site" evidence="9">
    <location>
        <position position="349"/>
    </location>
    <ligand>
        <name>Zn(2+)</name>
        <dbReference type="ChEBI" id="CHEBI:29105"/>
        <label>1</label>
    </ligand>
</feature>
<dbReference type="InterPro" id="IPR011011">
    <property type="entry name" value="Znf_FYVE_PHD"/>
</dbReference>
<keyword evidence="6 11" id="KW-0156">Chromatin regulator</keyword>
<keyword evidence="3 9" id="KW-0479">Metal-binding</keyword>
<feature type="domain" description="PHD-type" evidence="13">
    <location>
        <begin position="322"/>
        <end position="371"/>
    </location>
</feature>
<evidence type="ECO:0000256" key="9">
    <source>
        <dbReference type="PIRSR" id="PIRSR628651-51"/>
    </source>
</evidence>
<keyword evidence="5 9" id="KW-0862">Zinc</keyword>
<dbReference type="Proteomes" id="UP000054270">
    <property type="component" value="Unassembled WGS sequence"/>
</dbReference>
<feature type="site" description="Histone H3K4me3 binding" evidence="8">
    <location>
        <position position="335"/>
    </location>
</feature>
<evidence type="ECO:0000256" key="5">
    <source>
        <dbReference type="ARBA" id="ARBA00022833"/>
    </source>
</evidence>
<evidence type="ECO:0000256" key="8">
    <source>
        <dbReference type="PIRSR" id="PIRSR628651-50"/>
    </source>
</evidence>
<dbReference type="PROSITE" id="PS01359">
    <property type="entry name" value="ZF_PHD_1"/>
    <property type="match status" value="1"/>
</dbReference>
<dbReference type="GO" id="GO:0008270">
    <property type="term" value="F:zinc ion binding"/>
    <property type="evidence" value="ECO:0007669"/>
    <property type="project" value="UniProtKB-KW"/>
</dbReference>
<dbReference type="SMART" id="SM00249">
    <property type="entry name" value="PHD"/>
    <property type="match status" value="1"/>
</dbReference>
<feature type="binding site" evidence="9">
    <location>
        <position position="325"/>
    </location>
    <ligand>
        <name>Zn(2+)</name>
        <dbReference type="ChEBI" id="CHEBI:29105"/>
        <label>1</label>
    </ligand>
</feature>
<dbReference type="OrthoDB" id="5411773at2759"/>
<dbReference type="InterPro" id="IPR019786">
    <property type="entry name" value="Zinc_finger_PHD-type_CS"/>
</dbReference>
<sequence length="373" mass="42485">MSTRKRRRDEAFSDEELEAQLVVEEDMNEKQKEKEQEVWDAIREAHYEAIEQLPLTLERQLSLMRKLDEQSYSLTSRLFPTLQRYIRQRQAMSEPSENGAGTSNEQDSVFVAESVECVRQTNGHPHTNGGLVAETPFRRLRNGASPTSTPGSIPPELQRGTETTREILINIGWISEELLRASQEKANLAQTNHDSVDRHIRLLDQAIEEEIASLSLGQSRLTTGIAMHLPEVVVPEWRRRKNQIRDTFASDDDLDVANQGQAPVLPEPKKSRTKAAQRNSKKKGKGRNTAGHDDQYKDSIPLTITLPATTQQDDIDVQLNEELYCYCNRESFGEMIACDNDSCEREWFHLGCVGLTEIPEGEWFCEDCRDEDA</sequence>
<evidence type="ECO:0000256" key="2">
    <source>
        <dbReference type="ARBA" id="ARBA00010210"/>
    </source>
</evidence>
<feature type="compositionally biased region" description="Basic residues" evidence="12">
    <location>
        <begin position="271"/>
        <end position="286"/>
    </location>
</feature>
<keyword evidence="4 10" id="KW-0863">Zinc-finger</keyword>
<dbReference type="Pfam" id="PF23011">
    <property type="entry name" value="PHD-1st_NSD"/>
    <property type="match status" value="1"/>
</dbReference>
<dbReference type="SUPFAM" id="SSF57903">
    <property type="entry name" value="FYVE/PHD zinc finger"/>
    <property type="match status" value="1"/>
</dbReference>
<evidence type="ECO:0000256" key="3">
    <source>
        <dbReference type="ARBA" id="ARBA00022723"/>
    </source>
</evidence>
<evidence type="ECO:0000256" key="12">
    <source>
        <dbReference type="SAM" id="MobiDB-lite"/>
    </source>
</evidence>
<dbReference type="GO" id="GO:0033698">
    <property type="term" value="C:Rpd3L complex"/>
    <property type="evidence" value="ECO:0007669"/>
    <property type="project" value="TreeGrafter"/>
</dbReference>
<feature type="site" description="Histone H3K4me3 binding" evidence="8">
    <location>
        <position position="324"/>
    </location>
</feature>
<keyword evidence="7 11" id="KW-0539">Nucleus</keyword>
<evidence type="ECO:0000256" key="7">
    <source>
        <dbReference type="ARBA" id="ARBA00023242"/>
    </source>
</evidence>
<dbReference type="InterPro" id="IPR028651">
    <property type="entry name" value="ING_fam"/>
</dbReference>
<dbReference type="Pfam" id="PF12998">
    <property type="entry name" value="ING"/>
    <property type="match status" value="2"/>
</dbReference>
<dbReference type="EMBL" id="KN817524">
    <property type="protein sequence ID" value="KJA27316.1"/>
    <property type="molecule type" value="Genomic_DNA"/>
</dbReference>
<feature type="region of interest" description="Disordered" evidence="12">
    <location>
        <begin position="249"/>
        <end position="298"/>
    </location>
</feature>
<dbReference type="PROSITE" id="PS50016">
    <property type="entry name" value="ZF_PHD_2"/>
    <property type="match status" value="1"/>
</dbReference>
<dbReference type="GO" id="GO:0006325">
    <property type="term" value="P:chromatin organization"/>
    <property type="evidence" value="ECO:0007669"/>
    <property type="project" value="UniProtKB-KW"/>
</dbReference>
<keyword evidence="15" id="KW-1185">Reference proteome</keyword>
<dbReference type="AlphaFoldDB" id="A0A0D2PFJ4"/>
<dbReference type="PANTHER" id="PTHR10333:SF42">
    <property type="entry name" value="INHIBITOR OF GROWTH PROTEIN 5"/>
    <property type="match status" value="1"/>
</dbReference>
<evidence type="ECO:0000256" key="10">
    <source>
        <dbReference type="PROSITE-ProRule" id="PRU00146"/>
    </source>
</evidence>
<comment type="domain">
    <text evidence="11">The PHD-type zinc finger mediates the binding to H3K4me3.</text>
</comment>
<feature type="site" description="Histone H3K4me3 binding" evidence="8">
    <location>
        <position position="339"/>
    </location>
</feature>
<comment type="similarity">
    <text evidence="2 11">Belongs to the ING family.</text>
</comment>
<dbReference type="OMA" id="KEREVWD"/>
<feature type="binding site" evidence="9">
    <location>
        <position position="327"/>
    </location>
    <ligand>
        <name>Zn(2+)</name>
        <dbReference type="ChEBI" id="CHEBI:29105"/>
        <label>1</label>
    </ligand>
</feature>
<dbReference type="STRING" id="945553.A0A0D2PFJ4"/>
<feature type="binding site" evidence="9">
    <location>
        <position position="343"/>
    </location>
    <ligand>
        <name>Zn(2+)</name>
        <dbReference type="ChEBI" id="CHEBI:29105"/>
        <label>2</label>
    </ligand>
</feature>
<feature type="region of interest" description="Disordered" evidence="12">
    <location>
        <begin position="120"/>
        <end position="161"/>
    </location>
</feature>
<dbReference type="CDD" id="cd15505">
    <property type="entry name" value="PHD_ING"/>
    <property type="match status" value="1"/>
</dbReference>
<evidence type="ECO:0000313" key="15">
    <source>
        <dbReference type="Proteomes" id="UP000054270"/>
    </source>
</evidence>
<dbReference type="GO" id="GO:0070210">
    <property type="term" value="C:Rpd3L-Expanded complex"/>
    <property type="evidence" value="ECO:0007669"/>
    <property type="project" value="TreeGrafter"/>
</dbReference>
<evidence type="ECO:0000259" key="13">
    <source>
        <dbReference type="PROSITE" id="PS50016"/>
    </source>
</evidence>
<accession>A0A0D2PFJ4</accession>
<protein>
    <recommendedName>
        <fullName evidence="11">Chromatin modification-related protein</fullName>
    </recommendedName>
</protein>
<evidence type="ECO:0000256" key="6">
    <source>
        <dbReference type="ARBA" id="ARBA00022853"/>
    </source>
</evidence>
<comment type="subunit">
    <text evidence="11">Component of an histone acetyltransferase complex. Interacts with H3K4me3 and to a lesser extent with H3K4me2.</text>
</comment>
<gene>
    <name evidence="14" type="ORF">HYPSUDRAFT_35164</name>
</gene>
<comment type="subcellular location">
    <subcellularLocation>
        <location evidence="1 11">Nucleus</location>
    </subcellularLocation>
</comment>
<evidence type="ECO:0000256" key="1">
    <source>
        <dbReference type="ARBA" id="ARBA00004123"/>
    </source>
</evidence>
<dbReference type="Gene3D" id="6.10.140.1740">
    <property type="match status" value="1"/>
</dbReference>
<evidence type="ECO:0000313" key="14">
    <source>
        <dbReference type="EMBL" id="KJA27316.1"/>
    </source>
</evidence>
<dbReference type="InterPro" id="IPR001965">
    <property type="entry name" value="Znf_PHD"/>
</dbReference>
<dbReference type="InterPro" id="IPR013083">
    <property type="entry name" value="Znf_RING/FYVE/PHD"/>
</dbReference>
<dbReference type="InterPro" id="IPR059153">
    <property type="entry name" value="NSD_PHD-1st"/>
</dbReference>
<feature type="site" description="Histone H3K4me3 binding" evidence="8">
    <location>
        <position position="347"/>
    </location>
</feature>
<proteinExistence type="inferred from homology"/>
<dbReference type="InterPro" id="IPR024610">
    <property type="entry name" value="ING_N_histone-binding"/>
</dbReference>
<dbReference type="SMART" id="SM01408">
    <property type="entry name" value="ING"/>
    <property type="match status" value="1"/>
</dbReference>
<name>A0A0D2PFJ4_HYPSF</name>